<evidence type="ECO:0000256" key="1">
    <source>
        <dbReference type="SAM" id="Phobius"/>
    </source>
</evidence>
<comment type="caution">
    <text evidence="3">The sequence shown here is derived from an EMBL/GenBank/DDBJ whole genome shotgun (WGS) entry which is preliminary data.</text>
</comment>
<dbReference type="EMBL" id="DWYR01000015">
    <property type="protein sequence ID" value="HJA99120.1"/>
    <property type="molecule type" value="Genomic_DNA"/>
</dbReference>
<organism evidence="3 4">
    <name type="scientific">Candidatus Alistipes avicola</name>
    <dbReference type="NCBI Taxonomy" id="2838432"/>
    <lineage>
        <taxon>Bacteria</taxon>
        <taxon>Pseudomonadati</taxon>
        <taxon>Bacteroidota</taxon>
        <taxon>Bacteroidia</taxon>
        <taxon>Bacteroidales</taxon>
        <taxon>Rikenellaceae</taxon>
        <taxon>Alistipes</taxon>
    </lineage>
</organism>
<dbReference type="AlphaFoldDB" id="A0A9D2L4K1"/>
<feature type="transmembrane region" description="Helical" evidence="1">
    <location>
        <begin position="88"/>
        <end position="108"/>
    </location>
</feature>
<keyword evidence="1" id="KW-0812">Transmembrane</keyword>
<evidence type="ECO:0000313" key="4">
    <source>
        <dbReference type="Proteomes" id="UP000824259"/>
    </source>
</evidence>
<sequence>MKCQDFEKRLELLFDDNTPTATREELLAHLKECPDCQQLYTQTKEALEAVTPQKALQVPTDLKQRILRAAAEETNEERKRTVSRRRRWLRPLTASLSAAALIALVLILNPIQRYQAHAAGRLLRDAIAQIENSQSFYLEIDVRTLPGESFSYIDAQQPFLRHRMWVDPATNRWRLEKEGRIAIHTGSQILMWLPNSKTGWILPPDEGFIDGFATLLDPYSLLLREEACVATNKKATCTKQVSDNTITLTVRVPAEGDFSNNYMLNTSVSESNTCREYSFDRKTHALTGLKIIQLNGSEEKTIVHMKRIDYNTPLSASLFSTPQGIEWITPAEPAKGSLFTDITPEEAARKLFTAMQSWDEEVLQEVLIYYNAPHRLSILKEIYAGCRLIEVRPHFRSGQYAGVFVPCLVRKPDGESELIILALRNDNQNRAWVADGGL</sequence>
<dbReference type="Gene3D" id="2.50.20.10">
    <property type="entry name" value="Lipoprotein localisation LolA/LolB/LppX"/>
    <property type="match status" value="1"/>
</dbReference>
<feature type="domain" description="Putative zinc-finger" evidence="2">
    <location>
        <begin position="3"/>
        <end position="37"/>
    </location>
</feature>
<keyword evidence="1" id="KW-0472">Membrane</keyword>
<reference evidence="3" key="2">
    <citation type="submission" date="2021-04" db="EMBL/GenBank/DDBJ databases">
        <authorList>
            <person name="Gilroy R."/>
        </authorList>
    </citation>
    <scope>NUCLEOTIDE SEQUENCE</scope>
    <source>
        <strain evidence="3">CHK169-11906</strain>
    </source>
</reference>
<evidence type="ECO:0000259" key="2">
    <source>
        <dbReference type="Pfam" id="PF13490"/>
    </source>
</evidence>
<reference evidence="3" key="1">
    <citation type="journal article" date="2021" name="PeerJ">
        <title>Extensive microbial diversity within the chicken gut microbiome revealed by metagenomics and culture.</title>
        <authorList>
            <person name="Gilroy R."/>
            <person name="Ravi A."/>
            <person name="Getino M."/>
            <person name="Pursley I."/>
            <person name="Horton D.L."/>
            <person name="Alikhan N.F."/>
            <person name="Baker D."/>
            <person name="Gharbi K."/>
            <person name="Hall N."/>
            <person name="Watson M."/>
            <person name="Adriaenssens E.M."/>
            <person name="Foster-Nyarko E."/>
            <person name="Jarju S."/>
            <person name="Secka A."/>
            <person name="Antonio M."/>
            <person name="Oren A."/>
            <person name="Chaudhuri R.R."/>
            <person name="La Ragione R."/>
            <person name="Hildebrand F."/>
            <person name="Pallen M.J."/>
        </authorList>
    </citation>
    <scope>NUCLEOTIDE SEQUENCE</scope>
    <source>
        <strain evidence="3">CHK169-11906</strain>
    </source>
</reference>
<keyword evidence="1" id="KW-1133">Transmembrane helix</keyword>
<dbReference type="Proteomes" id="UP000824259">
    <property type="component" value="Unassembled WGS sequence"/>
</dbReference>
<accession>A0A9D2L4K1</accession>
<gene>
    <name evidence="3" type="ORF">H9779_05930</name>
</gene>
<name>A0A9D2L4K1_9BACT</name>
<dbReference type="InterPro" id="IPR027383">
    <property type="entry name" value="Znf_put"/>
</dbReference>
<protein>
    <submittedName>
        <fullName evidence="3">Zf-HC2 domain-containing protein</fullName>
    </submittedName>
</protein>
<evidence type="ECO:0000313" key="3">
    <source>
        <dbReference type="EMBL" id="HJA99120.1"/>
    </source>
</evidence>
<dbReference type="Pfam" id="PF13490">
    <property type="entry name" value="zf-HC2"/>
    <property type="match status" value="1"/>
</dbReference>
<proteinExistence type="predicted"/>